<dbReference type="InterPro" id="IPR050204">
    <property type="entry name" value="AraC_XylS_family_regulators"/>
</dbReference>
<gene>
    <name evidence="5" type="ORF">DLJ82_7204</name>
</gene>
<keyword evidence="5" id="KW-0614">Plasmid</keyword>
<name>A0A2Z4YUS1_RHILE</name>
<protein>
    <submittedName>
        <fullName evidence="5">Helix-turn-helix domain family protein</fullName>
    </submittedName>
</protein>
<dbReference type="AlphaFoldDB" id="A0A2Z4YUS1"/>
<dbReference type="PROSITE" id="PS00041">
    <property type="entry name" value="HTH_ARAC_FAMILY_1"/>
    <property type="match status" value="1"/>
</dbReference>
<sequence>MTLLVHHEKYEGSPHLHTPLDWSDLRIEHRRLEPGSLAPVTFTCNSVVVALAGRTPVSRTANGERQRAIIQPGTACIEPAGFDESEAEIASPVECLHIHVAPSLVGWSALADFDIDPDRARLAYAGGLRDPLLNQIAIAFHGILLREPEPMDRLLVDGMRSVLAWHLLAKYSIDRWRTPLPRPSLPYSRLKRVVELIEERFSEAITLRDMAAEAGLSDFHFSRLFRQTTGLSPHRYVTERRIHAAQTKLADGHSSLVEIALETGFGSQASFNRVFLKQTGLTPGQFRALRHR</sequence>
<dbReference type="InterPro" id="IPR020449">
    <property type="entry name" value="Tscrpt_reg_AraC-type_HTH"/>
</dbReference>
<evidence type="ECO:0000256" key="2">
    <source>
        <dbReference type="ARBA" id="ARBA00023125"/>
    </source>
</evidence>
<evidence type="ECO:0000259" key="4">
    <source>
        <dbReference type="PROSITE" id="PS01124"/>
    </source>
</evidence>
<evidence type="ECO:0000256" key="1">
    <source>
        <dbReference type="ARBA" id="ARBA00023015"/>
    </source>
</evidence>
<dbReference type="InterPro" id="IPR018062">
    <property type="entry name" value="HTH_AraC-typ_CS"/>
</dbReference>
<dbReference type="SMART" id="SM00342">
    <property type="entry name" value="HTH_ARAC"/>
    <property type="match status" value="1"/>
</dbReference>
<evidence type="ECO:0000313" key="5">
    <source>
        <dbReference type="EMBL" id="AXA45174.1"/>
    </source>
</evidence>
<dbReference type="SUPFAM" id="SSF46689">
    <property type="entry name" value="Homeodomain-like"/>
    <property type="match status" value="2"/>
</dbReference>
<keyword evidence="2" id="KW-0238">DNA-binding</keyword>
<dbReference type="PANTHER" id="PTHR46796">
    <property type="entry name" value="HTH-TYPE TRANSCRIPTIONAL ACTIVATOR RHAS-RELATED"/>
    <property type="match status" value="1"/>
</dbReference>
<organism evidence="5 6">
    <name type="scientific">Rhizobium leguminosarum</name>
    <dbReference type="NCBI Taxonomy" id="384"/>
    <lineage>
        <taxon>Bacteria</taxon>
        <taxon>Pseudomonadati</taxon>
        <taxon>Pseudomonadota</taxon>
        <taxon>Alphaproteobacteria</taxon>
        <taxon>Hyphomicrobiales</taxon>
        <taxon>Rhizobiaceae</taxon>
        <taxon>Rhizobium/Agrobacterium group</taxon>
        <taxon>Rhizobium</taxon>
    </lineage>
</organism>
<dbReference type="GO" id="GO:0043565">
    <property type="term" value="F:sequence-specific DNA binding"/>
    <property type="evidence" value="ECO:0007669"/>
    <property type="project" value="InterPro"/>
</dbReference>
<evidence type="ECO:0000256" key="3">
    <source>
        <dbReference type="ARBA" id="ARBA00023163"/>
    </source>
</evidence>
<dbReference type="RefSeq" id="WP_204361428.1">
    <property type="nucleotide sequence ID" value="NZ_CP030764.1"/>
</dbReference>
<dbReference type="Pfam" id="PF12833">
    <property type="entry name" value="HTH_18"/>
    <property type="match status" value="1"/>
</dbReference>
<proteinExistence type="predicted"/>
<dbReference type="InterPro" id="IPR009057">
    <property type="entry name" value="Homeodomain-like_sf"/>
</dbReference>
<keyword evidence="3" id="KW-0804">Transcription</keyword>
<dbReference type="PROSITE" id="PS01124">
    <property type="entry name" value="HTH_ARAC_FAMILY_2"/>
    <property type="match status" value="1"/>
</dbReference>
<dbReference type="EMBL" id="CP030764">
    <property type="protein sequence ID" value="AXA45174.1"/>
    <property type="molecule type" value="Genomic_DNA"/>
</dbReference>
<accession>A0A2Z4YUS1</accession>
<dbReference type="GO" id="GO:0003700">
    <property type="term" value="F:DNA-binding transcription factor activity"/>
    <property type="evidence" value="ECO:0007669"/>
    <property type="project" value="InterPro"/>
</dbReference>
<reference evidence="5 6" key="1">
    <citation type="submission" date="2018-07" db="EMBL/GenBank/DDBJ databases">
        <title>Rhizobium leguminosarum strain:ATCC 14479 Genome sequencing and assembly.</title>
        <authorList>
            <person name="Chakraborty R."/>
        </authorList>
    </citation>
    <scope>NUCLEOTIDE SEQUENCE [LARGE SCALE GENOMIC DNA]</scope>
    <source>
        <strain evidence="5 6">ATCC 14479</strain>
        <plasmid evidence="6">Plasmid unnamed4</plasmid>
    </source>
</reference>
<dbReference type="PANTHER" id="PTHR46796:SF6">
    <property type="entry name" value="ARAC SUBFAMILY"/>
    <property type="match status" value="1"/>
</dbReference>
<geneLocation type="plasmid" evidence="5 6">
    <name>unnamed4</name>
</geneLocation>
<dbReference type="Gene3D" id="1.10.10.60">
    <property type="entry name" value="Homeodomain-like"/>
    <property type="match status" value="2"/>
</dbReference>
<evidence type="ECO:0000313" key="6">
    <source>
        <dbReference type="Proteomes" id="UP000251166"/>
    </source>
</evidence>
<dbReference type="InterPro" id="IPR018060">
    <property type="entry name" value="HTH_AraC"/>
</dbReference>
<keyword evidence="1" id="KW-0805">Transcription regulation</keyword>
<dbReference type="Proteomes" id="UP000251166">
    <property type="component" value="Plasmid unnamed4"/>
</dbReference>
<dbReference type="PRINTS" id="PR00032">
    <property type="entry name" value="HTHARAC"/>
</dbReference>
<feature type="domain" description="HTH araC/xylS-type" evidence="4">
    <location>
        <begin position="191"/>
        <end position="289"/>
    </location>
</feature>